<reference evidence="2" key="2">
    <citation type="submission" date="2022-05" db="EMBL/GenBank/DDBJ databases">
        <authorList>
            <person name="Kim J.-S."/>
            <person name="Lee K."/>
            <person name="Suh M."/>
            <person name="Eom M."/>
            <person name="Kim J.-S."/>
            <person name="Kim D.-S."/>
            <person name="Ko S.-H."/>
            <person name="Shin Y."/>
            <person name="Lee J.-S."/>
        </authorList>
    </citation>
    <scope>NUCLEOTIDE SEQUENCE</scope>
    <source>
        <strain evidence="2">N237</strain>
    </source>
</reference>
<evidence type="ECO:0000313" key="2">
    <source>
        <dbReference type="EMBL" id="UQX87907.1"/>
    </source>
</evidence>
<dbReference type="Pfam" id="PF14016">
    <property type="entry name" value="DUF4232"/>
    <property type="match status" value="1"/>
</dbReference>
<dbReference type="InterPro" id="IPR025326">
    <property type="entry name" value="DUF4232"/>
</dbReference>
<dbReference type="EMBL" id="CP097332">
    <property type="protein sequence ID" value="UQX87907.1"/>
    <property type="molecule type" value="Genomic_DNA"/>
</dbReference>
<dbReference type="Proteomes" id="UP001056336">
    <property type="component" value="Chromosome"/>
</dbReference>
<sequence>MRTKVLAGAAALVLLVGIAVFNSRRAAHQRIAVPPPPTSVPAPAPPPNLDSLSCDDWPERSTVEEARAAFAVSRHPDLQAISVRCSDASGQRGPSLVRVIDTADDDRIVATLIRPTQNLHVLAVRADARGVRVTASEAGLPTAGDQKAAADLGSVFTWTFATKDGLHYGLGVPDRVAFACSPSDLALSLTATGATAAAVGLRNRSDRPCAVEGYPQVAAQSVEGALIASVHRMSATGSALTTTGAPAVIVLAPGHSARAVIDSSDRTPADGATICSRLSALTVGLPTGELLGTMPLRMRSCTLQVHPLIAA</sequence>
<protein>
    <submittedName>
        <fullName evidence="2">DUF4232 domain-containing protein</fullName>
    </submittedName>
</protein>
<name>A0ABY4QXH4_9ACTN</name>
<evidence type="ECO:0000259" key="1">
    <source>
        <dbReference type="Pfam" id="PF14016"/>
    </source>
</evidence>
<keyword evidence="3" id="KW-1185">Reference proteome</keyword>
<accession>A0ABY4QXH4</accession>
<gene>
    <name evidence="2" type="ORF">M6D93_16605</name>
</gene>
<evidence type="ECO:0000313" key="3">
    <source>
        <dbReference type="Proteomes" id="UP001056336"/>
    </source>
</evidence>
<feature type="domain" description="DUF4232" evidence="1">
    <location>
        <begin position="180"/>
        <end position="289"/>
    </location>
</feature>
<proteinExistence type="predicted"/>
<dbReference type="RefSeq" id="WP_249770895.1">
    <property type="nucleotide sequence ID" value="NZ_CP097332.1"/>
</dbReference>
<reference evidence="2" key="1">
    <citation type="journal article" date="2018" name="Int. J. Syst. Evol. Microbiol.">
        <title>Jatrophihabitans telluris sp. nov., isolated from sediment soil of lava forest wetlands and the emended description of the genus Jatrophihabitans.</title>
        <authorList>
            <person name="Lee K.C."/>
            <person name="Suh M.K."/>
            <person name="Eom M.K."/>
            <person name="Kim K.K."/>
            <person name="Kim J.S."/>
            <person name="Kim D.S."/>
            <person name="Ko S.H."/>
            <person name="Shin Y.K."/>
            <person name="Lee J.S."/>
        </authorList>
    </citation>
    <scope>NUCLEOTIDE SEQUENCE</scope>
    <source>
        <strain evidence="2">N237</strain>
    </source>
</reference>
<organism evidence="2 3">
    <name type="scientific">Jatrophihabitans telluris</name>
    <dbReference type="NCBI Taxonomy" id="2038343"/>
    <lineage>
        <taxon>Bacteria</taxon>
        <taxon>Bacillati</taxon>
        <taxon>Actinomycetota</taxon>
        <taxon>Actinomycetes</taxon>
        <taxon>Jatrophihabitantales</taxon>
        <taxon>Jatrophihabitantaceae</taxon>
        <taxon>Jatrophihabitans</taxon>
    </lineage>
</organism>